<dbReference type="AlphaFoldDB" id="A0A6V7QPR6"/>
<organism evidence="8">
    <name type="scientific">Ananas comosus var. bracteatus</name>
    <name type="common">red pineapple</name>
    <dbReference type="NCBI Taxonomy" id="296719"/>
    <lineage>
        <taxon>Eukaryota</taxon>
        <taxon>Viridiplantae</taxon>
        <taxon>Streptophyta</taxon>
        <taxon>Embryophyta</taxon>
        <taxon>Tracheophyta</taxon>
        <taxon>Spermatophyta</taxon>
        <taxon>Magnoliopsida</taxon>
        <taxon>Liliopsida</taxon>
        <taxon>Poales</taxon>
        <taxon>Bromeliaceae</taxon>
        <taxon>Bromelioideae</taxon>
        <taxon>Ananas</taxon>
    </lineage>
</organism>
<feature type="transmembrane region" description="Helical" evidence="6">
    <location>
        <begin position="216"/>
        <end position="234"/>
    </location>
</feature>
<dbReference type="InterPro" id="IPR000620">
    <property type="entry name" value="EamA_dom"/>
</dbReference>
<feature type="transmembrane region" description="Helical" evidence="6">
    <location>
        <begin position="119"/>
        <end position="140"/>
    </location>
</feature>
<reference evidence="8" key="1">
    <citation type="submission" date="2020-07" db="EMBL/GenBank/DDBJ databases">
        <authorList>
            <person name="Lin J."/>
        </authorList>
    </citation>
    <scope>NUCLEOTIDE SEQUENCE</scope>
</reference>
<dbReference type="EMBL" id="LR862137">
    <property type="protein sequence ID" value="CAD1844881.1"/>
    <property type="molecule type" value="Genomic_DNA"/>
</dbReference>
<keyword evidence="5 6" id="KW-0472">Membrane</keyword>
<feature type="transmembrane region" description="Helical" evidence="6">
    <location>
        <begin position="329"/>
        <end position="351"/>
    </location>
</feature>
<keyword evidence="3 6" id="KW-0812">Transmembrane</keyword>
<dbReference type="GO" id="GO:0016020">
    <property type="term" value="C:membrane"/>
    <property type="evidence" value="ECO:0007669"/>
    <property type="project" value="UniProtKB-SubCell"/>
</dbReference>
<evidence type="ECO:0000313" key="8">
    <source>
        <dbReference type="EMBL" id="CAD1844881.1"/>
    </source>
</evidence>
<dbReference type="InterPro" id="IPR030184">
    <property type="entry name" value="WAT1-related"/>
</dbReference>
<evidence type="ECO:0000256" key="1">
    <source>
        <dbReference type="ARBA" id="ARBA00004141"/>
    </source>
</evidence>
<feature type="transmembrane region" description="Helical" evidence="6">
    <location>
        <begin position="390"/>
        <end position="408"/>
    </location>
</feature>
<feature type="domain" description="EamA" evidence="7">
    <location>
        <begin position="268"/>
        <end position="406"/>
    </location>
</feature>
<evidence type="ECO:0000256" key="4">
    <source>
        <dbReference type="ARBA" id="ARBA00022989"/>
    </source>
</evidence>
<dbReference type="PANTHER" id="PTHR31218">
    <property type="entry name" value="WAT1-RELATED PROTEIN"/>
    <property type="match status" value="1"/>
</dbReference>
<feature type="transmembrane region" description="Helical" evidence="6">
    <location>
        <begin position="297"/>
        <end position="317"/>
    </location>
</feature>
<feature type="transmembrane region" description="Helical" evidence="6">
    <location>
        <begin position="152"/>
        <end position="176"/>
    </location>
</feature>
<feature type="transmembrane region" description="Helical" evidence="6">
    <location>
        <begin position="363"/>
        <end position="384"/>
    </location>
</feature>
<feature type="domain" description="EamA" evidence="7">
    <location>
        <begin position="92"/>
        <end position="232"/>
    </location>
</feature>
<feature type="transmembrane region" description="Helical" evidence="6">
    <location>
        <begin position="265"/>
        <end position="285"/>
    </location>
</feature>
<dbReference type="SUPFAM" id="SSF103481">
    <property type="entry name" value="Multidrug resistance efflux transporter EmrE"/>
    <property type="match status" value="2"/>
</dbReference>
<name>A0A6V7QPR6_ANACO</name>
<proteinExistence type="inferred from homology"/>
<accession>A0A6V7QPR6</accession>
<keyword evidence="4 6" id="KW-1133">Transmembrane helix</keyword>
<protein>
    <recommendedName>
        <fullName evidence="7">EamA domain-containing protein</fullName>
    </recommendedName>
</protein>
<comment type="similarity">
    <text evidence="2">Belongs to the drug/metabolite transporter (DMT) superfamily. Plant drug/metabolite exporter (P-DME) (TC 2.A.7.4) family.</text>
</comment>
<feature type="transmembrane region" description="Helical" evidence="6">
    <location>
        <begin position="182"/>
        <end position="204"/>
    </location>
</feature>
<evidence type="ECO:0000256" key="5">
    <source>
        <dbReference type="ARBA" id="ARBA00023136"/>
    </source>
</evidence>
<feature type="transmembrane region" description="Helical" evidence="6">
    <location>
        <begin position="89"/>
        <end position="113"/>
    </location>
</feature>
<dbReference type="Pfam" id="PF00892">
    <property type="entry name" value="EamA"/>
    <property type="match status" value="2"/>
</dbReference>
<comment type="subcellular location">
    <subcellularLocation>
        <location evidence="1">Membrane</location>
        <topology evidence="1">Multi-pass membrane protein</topology>
    </subcellularLocation>
</comment>
<evidence type="ECO:0000256" key="2">
    <source>
        <dbReference type="ARBA" id="ARBA00007635"/>
    </source>
</evidence>
<dbReference type="InterPro" id="IPR037185">
    <property type="entry name" value="EmrE-like"/>
</dbReference>
<evidence type="ECO:0000256" key="3">
    <source>
        <dbReference type="ARBA" id="ARBA00022692"/>
    </source>
</evidence>
<evidence type="ECO:0000259" key="7">
    <source>
        <dbReference type="Pfam" id="PF00892"/>
    </source>
</evidence>
<sequence length="439" mass="46180">MRQRLQIAAPAKQIATLSPLPSPPLLPALRGRHRGAANEAAVAARGVGAPRLPAGGEEQHPGRRILLLRLRLRLPSPFGSGCGFLEDSLIICGLVAVQLIGAAYMVLLAPILSLGLNPLFLVAFGSLATSVFTFPFAVAFEKKKWPSRISPMLMAQFALLALGGVTAFQGLMLLGMKKTSPAIAAAMPNLAPGFIFVIAACLRFEKVDMKCLYTRVKILGTLLCLGGAITMSFLQSPSSTSPVHAAPRSPVASSGLAPQTVYHEWVVGCGCLLAAVLVVSCNTVLQAATMVHFPAPFTLCAVTSMIGAVLTAIAQIISEGRIEMGSPVISLTSVVALILLGSMMSSVCVAFQTWAVKRKGPVIVSMFSPTQTVGTAVLSAIFLGQVIQPGSLAGILVLFFGLYIVLWAKKKEGLLLPTLEEISTVSTQQTEDIEKPLLS</sequence>
<evidence type="ECO:0000256" key="6">
    <source>
        <dbReference type="SAM" id="Phobius"/>
    </source>
</evidence>
<gene>
    <name evidence="8" type="ORF">CB5_LOCUS28092</name>
</gene>
<dbReference type="GO" id="GO:0022857">
    <property type="term" value="F:transmembrane transporter activity"/>
    <property type="evidence" value="ECO:0007669"/>
    <property type="project" value="InterPro"/>
</dbReference>